<keyword evidence="3" id="KW-0539">Nucleus</keyword>
<gene>
    <name evidence="9" type="primary">Nup160_1</name>
    <name evidence="9" type="ORF">g.87120</name>
</gene>
<protein>
    <submittedName>
        <fullName evidence="9">Nuclear pore complex protein Nup160</fullName>
    </submittedName>
</protein>
<evidence type="ECO:0000259" key="6">
    <source>
        <dbReference type="Pfam" id="PF17238"/>
    </source>
</evidence>
<feature type="region of interest" description="Disordered" evidence="4">
    <location>
        <begin position="32"/>
        <end position="63"/>
    </location>
</feature>
<feature type="domain" description="NUP160 middle TPR" evidence="8">
    <location>
        <begin position="916"/>
        <end position="1169"/>
    </location>
</feature>
<dbReference type="Pfam" id="PF23354">
    <property type="entry name" value="TPR_NUP160_120_M"/>
    <property type="match status" value="1"/>
</dbReference>
<dbReference type="GO" id="GO:0005643">
    <property type="term" value="C:nuclear pore"/>
    <property type="evidence" value="ECO:0007669"/>
    <property type="project" value="TreeGrafter"/>
</dbReference>
<dbReference type="Pfam" id="PF11715">
    <property type="entry name" value="Beta-prop_Nup120_160"/>
    <property type="match status" value="1"/>
</dbReference>
<dbReference type="PANTHER" id="PTHR21286">
    <property type="entry name" value="NUCLEAR PORE COMPLEX PROTEIN NUP160"/>
    <property type="match status" value="1"/>
</dbReference>
<dbReference type="InterPro" id="IPR056536">
    <property type="entry name" value="TPR_NUP160_C"/>
</dbReference>
<proteinExistence type="predicted"/>
<accession>A0A1D1Y398</accession>
<feature type="domain" description="NUP160 C-terminal TPR" evidence="7">
    <location>
        <begin position="1222"/>
        <end position="1482"/>
    </location>
</feature>
<evidence type="ECO:0000256" key="1">
    <source>
        <dbReference type="ARBA" id="ARBA00004123"/>
    </source>
</evidence>
<evidence type="ECO:0000259" key="8">
    <source>
        <dbReference type="Pfam" id="PF23354"/>
    </source>
</evidence>
<feature type="compositionally biased region" description="Low complexity" evidence="4">
    <location>
        <begin position="35"/>
        <end position="63"/>
    </location>
</feature>
<dbReference type="InterPro" id="IPR056535">
    <property type="entry name" value="TPR_NUP160_M"/>
</dbReference>
<dbReference type="GO" id="GO:0017056">
    <property type="term" value="F:structural constituent of nuclear pore"/>
    <property type="evidence" value="ECO:0007669"/>
    <property type="project" value="TreeGrafter"/>
</dbReference>
<feature type="domain" description="Nucleoporin Nup120/160 beta-propeller" evidence="5">
    <location>
        <begin position="75"/>
        <end position="535"/>
    </location>
</feature>
<evidence type="ECO:0000259" key="5">
    <source>
        <dbReference type="Pfam" id="PF11715"/>
    </source>
</evidence>
<feature type="compositionally biased region" description="Pro residues" evidence="4">
    <location>
        <begin position="1"/>
        <end position="12"/>
    </location>
</feature>
<evidence type="ECO:0000256" key="4">
    <source>
        <dbReference type="SAM" id="MobiDB-lite"/>
    </source>
</evidence>
<dbReference type="InterPro" id="IPR035192">
    <property type="entry name" value="NUP160_hel_plant"/>
</dbReference>
<name>A0A1D1Y398_9ARAE</name>
<feature type="region of interest" description="Disordered" evidence="4">
    <location>
        <begin position="1"/>
        <end position="20"/>
    </location>
</feature>
<dbReference type="EMBL" id="GDJX01018845">
    <property type="protein sequence ID" value="JAT49091.1"/>
    <property type="molecule type" value="Transcribed_RNA"/>
</dbReference>
<feature type="domain" description="NUP160 helical" evidence="6">
    <location>
        <begin position="557"/>
        <end position="741"/>
    </location>
</feature>
<reference evidence="9" key="1">
    <citation type="submission" date="2015-07" db="EMBL/GenBank/DDBJ databases">
        <title>Transcriptome Assembly of Anthurium amnicola.</title>
        <authorList>
            <person name="Suzuki J."/>
        </authorList>
    </citation>
    <scope>NUCLEOTIDE SEQUENCE</scope>
</reference>
<keyword evidence="2" id="KW-0813">Transport</keyword>
<comment type="subcellular location">
    <subcellularLocation>
        <location evidence="1">Nucleus</location>
    </subcellularLocation>
</comment>
<dbReference type="PANTHER" id="PTHR21286:SF0">
    <property type="entry name" value="NUCLEAR PORE COMPLEX PROTEIN NUP160"/>
    <property type="match status" value="1"/>
</dbReference>
<dbReference type="Pfam" id="PF23347">
    <property type="entry name" value="TPR_Nup160_C"/>
    <property type="match status" value="1"/>
</dbReference>
<organism evidence="9">
    <name type="scientific">Anthurium amnicola</name>
    <dbReference type="NCBI Taxonomy" id="1678845"/>
    <lineage>
        <taxon>Eukaryota</taxon>
        <taxon>Viridiplantae</taxon>
        <taxon>Streptophyta</taxon>
        <taxon>Embryophyta</taxon>
        <taxon>Tracheophyta</taxon>
        <taxon>Spermatophyta</taxon>
        <taxon>Magnoliopsida</taxon>
        <taxon>Liliopsida</taxon>
        <taxon>Araceae</taxon>
        <taxon>Pothoideae</taxon>
        <taxon>Potheae</taxon>
        <taxon>Anthurium</taxon>
    </lineage>
</organism>
<dbReference type="Pfam" id="PF17238">
    <property type="entry name" value="NUP160_helical_2"/>
    <property type="match status" value="1"/>
</dbReference>
<evidence type="ECO:0000256" key="2">
    <source>
        <dbReference type="ARBA" id="ARBA00022448"/>
    </source>
</evidence>
<sequence length="1506" mass="170020">MASPAQTPPPNRPMDGMEVPIVGSDKVRWIELTVPSSPRHSSPPTRPAAGPESPSAPPSRNAAACHVIPGDPPAYLIWRIHKNLPHALEVIELFPHKEFPESGLRLLFPEALFPFSFICKDENVGGTKYLLYALTVLGTAYLFKLGDLSSYISGSVFRQSEVVEFDVQMDSKVTAMTATFGRLLLGRQDGLVTCYQLGILEQSAPGFMMELRDDVGIGRLWSLVSRGKTVGMVKDLVISQVCERKLIFVLHLDGTLRVWDLITHTKLLSHNIVMQELTGSTPSKICVGDPNNASTIPMAVLYGSATDIDSNVIAVHHIHFYAGDKISLSLDSSVRTFPLDQGRLIDLKLTSCKLWVLKEDGSMLYDLFHSDIRMEHTRSYGLQEDFISDQLFQGPDHPSEDLMWNESPTFSSLKEQVPYIISSIFLRRLLQPGVHQSAALHATIMDHRKYLTDHEFQSLNVAGLKKAIFSIIEVEGIASNPISMFYYWKKFCAQFVHHWSKTNTPYSLFVDSSTGSIGLIRESSISVFRNLEHFELLIYGSFDEVGHCSGANCILPSDDLERDIIFEVLRCMSNINHQLGRAAPAAMFLSLVNPEIFSFEDITSHLLKILETGYCSPITASLISQVGVDTTWEKRQADHRSHRKFSVDMMLSLHELYAKATAWGRVLDIVEKYLNNLIPKCLHNMDTKACFNIKSCLLIQATSQMAKLMLESSFDILLLLRYLVNANIQVNMEQSDIFRITHRLVPMIQDIIMHWFAIYFLATTSTESPTSEDFSSRLSSLHIDNKPNRRSWDGKLGTSDFTLACLLDFPSSLEDQGFLFSTSLPQPGEFVGSMMIFCSWIIWGKTAGASSFSPATELASVLLGHSQYEAAENLLIVAHAQSSKKKESQSSQCSNGEWCACLHLLGFCFLVRAHTMSHGVMKEEKIREAARCFFRAASGEGASFALGQLSFQTGLPQPGNDESMIVWKFDYYQWAMQTFEQYNMSEGACQFALAALEQVDEVVSLTDGNHGGNFLPEHATTVRGRLWANVFKFMLDLNYYRDAYCAIISNPDDDSKYICLRRFIIVLCERGATKVLCDGDLPFVGLLEKVERELFWKAERSDITAKPNLYKLLYSFESYRSNWRRAASYMYRYTVRLRREANFKEHHQLSLAFQERIWGLSAAISALQLVNPAHAWLDCQHGNDYCTDQYAPNKRARKILMNNISIAAEHQPWNTDSYVDVETLEKEYLLTSAYYLLVLVKDPSILAGSQPHLENLVDALVLANFYDMAFTVLFKFWKGSALKKQMERVFIAVSEKCCESRAGSSFMGSDMMHGLLLTSSKDGSYINGKVDLSPVIHQPKANAQWETLEHYLEKYKKLHPRLPVIVADTLLHNDPQIDLPLWLVHMFKVWRRTAWGMAGQEADPASLFRLYIDYGRYPEATTLLLEYLESFVSMGPAEIVNRKRMCAVWFPCVSIERLWCQLEETQNSGCMVDQCDKLKGLLKGALIDHLKQVKLDSDDALASARV</sequence>
<evidence type="ECO:0000313" key="9">
    <source>
        <dbReference type="EMBL" id="JAT49091.1"/>
    </source>
</evidence>
<evidence type="ECO:0000256" key="3">
    <source>
        <dbReference type="ARBA" id="ARBA00023242"/>
    </source>
</evidence>
<evidence type="ECO:0000259" key="7">
    <source>
        <dbReference type="Pfam" id="PF23347"/>
    </source>
</evidence>
<dbReference type="InterPro" id="IPR021717">
    <property type="entry name" value="Nucleoporin_Nup160"/>
</dbReference>
<dbReference type="InterPro" id="IPR059141">
    <property type="entry name" value="Beta-prop_Nup120_160"/>
</dbReference>